<dbReference type="InterPro" id="IPR029052">
    <property type="entry name" value="Metallo-depent_PP-like"/>
</dbReference>
<reference evidence="2" key="1">
    <citation type="submission" date="2007-12" db="EMBL/GenBank/DDBJ databases">
        <title>Phylogenetic prediction and protein expressional analysis in the genetic information detected from deep-sea hydrothermal vent in Suiyo seamount.</title>
        <authorList>
            <person name="Sasaki M."/>
            <person name="Tsujimura M."/>
            <person name="Zhang Z."/>
            <person name="Akutsu J."/>
            <person name="Tajima H."/>
            <person name="Kawarabayasi Y."/>
        </authorList>
    </citation>
    <scope>NUCLEOTIDE SEQUENCE</scope>
</reference>
<accession>L8B1K2</accession>
<dbReference type="PANTHER" id="PTHR43143:SF1">
    <property type="entry name" value="SERINE_THREONINE-PROTEIN PHOSPHATASE CPPED1"/>
    <property type="match status" value="1"/>
</dbReference>
<dbReference type="SUPFAM" id="SSF56300">
    <property type="entry name" value="Metallo-dependent phosphatases"/>
    <property type="match status" value="1"/>
</dbReference>
<sequence>MKNKFYWFLFIILLGTSFATTAWAANFEYSGCFEKSNDGSEVTVRMQDLRGSITIYDADNGTFNIIIENLDPDFVTISNYDAGTLIRNTNSLSFSITVADDIVINITPWYEPENEFYFAAISDSQIDPESNSTTYKTFNSVMNKINIVNPYFTTNSGDLITGDEDDKEYHKTMYDAWNEVVADVSTPQFTVPGNHDWTDSLDEYQEYFGDYNYSFDFANTHFTFTSSVIGRTKGDWQTTNRTWTESDLQGTSLANKFVFFHHPLKPPSWGGTSYDNVSNRNAMASILDDNNIDYLIVGHHHGYDLDFLDNTDISTINNGFYQLITAGGGGYLANDSQFHHFSLFHIKGEDISFEVIPKNEFYLNKEELNNNDGSEDSVSIVVTNEDDNDWEWMRLKYKLTSDTNYIYAYDEEGNILTNYQHKLLDDYHVVYLETDVPANTEKTITVSKSNKIHQGIINNIYKDGEVTYEENPEHTSTEVDMQVNPNKDNLKLTIQNWEGDDYRKWKTTAPTKKTKTTYTISGLEQGYRYALTVNESLYGKYYADANGQINFTYKGTKKKRIFTLVKESTWWPSDIIVMPASAGGPMVRVFNAEGELSTQFYAYKQSINNGYQAIWADLDGDRDGEIITVPEQG</sequence>
<dbReference type="Gene3D" id="3.60.21.10">
    <property type="match status" value="1"/>
</dbReference>
<feature type="non-terminal residue" evidence="2">
    <location>
        <position position="633"/>
    </location>
</feature>
<evidence type="ECO:0000313" key="2">
    <source>
        <dbReference type="EMBL" id="BAM75685.1"/>
    </source>
</evidence>
<proteinExistence type="predicted"/>
<dbReference type="PANTHER" id="PTHR43143">
    <property type="entry name" value="METALLOPHOSPHOESTERASE, CALCINEURIN SUPERFAMILY"/>
    <property type="match status" value="1"/>
</dbReference>
<protein>
    <recommendedName>
        <fullName evidence="1">Calcineurin-like phosphoesterase domain-containing protein</fullName>
    </recommendedName>
</protein>
<dbReference type="InterPro" id="IPR004843">
    <property type="entry name" value="Calcineurin-like_PHP"/>
</dbReference>
<dbReference type="Pfam" id="PF00149">
    <property type="entry name" value="Metallophos"/>
    <property type="match status" value="1"/>
</dbReference>
<organism evidence="2">
    <name type="scientific">uncultured microorganism</name>
    <dbReference type="NCBI Taxonomy" id="358574"/>
    <lineage>
        <taxon>unclassified sequences</taxon>
        <taxon>environmental samples</taxon>
    </lineage>
</organism>
<dbReference type="AlphaFoldDB" id="L8B1K2"/>
<feature type="domain" description="Calcineurin-like phosphoesterase" evidence="1">
    <location>
        <begin position="118"/>
        <end position="303"/>
    </location>
</feature>
<dbReference type="InterPro" id="IPR051918">
    <property type="entry name" value="STPP_CPPED1"/>
</dbReference>
<dbReference type="GO" id="GO:0016787">
    <property type="term" value="F:hydrolase activity"/>
    <property type="evidence" value="ECO:0007669"/>
    <property type="project" value="InterPro"/>
</dbReference>
<evidence type="ECO:0000259" key="1">
    <source>
        <dbReference type="Pfam" id="PF00149"/>
    </source>
</evidence>
<dbReference type="EMBL" id="AB372148">
    <property type="protein sequence ID" value="BAM75685.1"/>
    <property type="molecule type" value="Genomic_DNA"/>
</dbReference>
<name>L8B1K2_9ZZZZ</name>